<sequence length="79" mass="9532">MTELLSDREKLVSMYGFTKYYSDENTPFDFQKYVKKFDDEVFYESFSEKEFEKIPKDTPEFSETVIEETKRKPESGDKK</sequence>
<reference evidence="1 2" key="1">
    <citation type="submission" date="2018-02" db="EMBL/GenBank/DDBJ databases">
        <title>Complete genome of Nitrosopumilus ureaphilus PS0.</title>
        <authorList>
            <person name="Qin W."/>
            <person name="Zheng Y."/>
            <person name="Stahl D.A."/>
        </authorList>
    </citation>
    <scope>NUCLEOTIDE SEQUENCE [LARGE SCALE GENOMIC DNA]</scope>
    <source>
        <strain evidence="1 2">PS0</strain>
    </source>
</reference>
<dbReference type="AlphaFoldDB" id="A0A7D5M568"/>
<name>A0A7D5M568_9ARCH</name>
<keyword evidence="2" id="KW-1185">Reference proteome</keyword>
<dbReference type="Proteomes" id="UP000509478">
    <property type="component" value="Chromosome"/>
</dbReference>
<dbReference type="EMBL" id="CP026995">
    <property type="protein sequence ID" value="QLH06833.1"/>
    <property type="molecule type" value="Genomic_DNA"/>
</dbReference>
<accession>A0A7D5M568</accession>
<protein>
    <submittedName>
        <fullName evidence="1">Uncharacterized protein</fullName>
    </submittedName>
</protein>
<evidence type="ECO:0000313" key="2">
    <source>
        <dbReference type="Proteomes" id="UP000509478"/>
    </source>
</evidence>
<evidence type="ECO:0000313" key="1">
    <source>
        <dbReference type="EMBL" id="QLH06833.1"/>
    </source>
</evidence>
<dbReference type="OrthoDB" id="374115at2157"/>
<dbReference type="RefSeq" id="WP_179370695.1">
    <property type="nucleotide sequence ID" value="NZ_CP026995.1"/>
</dbReference>
<organism evidence="1 2">
    <name type="scientific">Nitrosopumilus ureiphilus</name>
    <dbReference type="NCBI Taxonomy" id="1470067"/>
    <lineage>
        <taxon>Archaea</taxon>
        <taxon>Nitrososphaerota</taxon>
        <taxon>Nitrososphaeria</taxon>
        <taxon>Nitrosopumilales</taxon>
        <taxon>Nitrosopumilaceae</taxon>
        <taxon>Nitrosopumilus</taxon>
    </lineage>
</organism>
<proteinExistence type="predicted"/>
<dbReference type="GeneID" id="56067812"/>
<gene>
    <name evidence="1" type="ORF">C5F50_06895</name>
</gene>
<dbReference type="KEGG" id="nue:C5F50_06895"/>